<keyword evidence="1" id="KW-1133">Transmembrane helix</keyword>
<accession>A0A379C692</accession>
<dbReference type="STRING" id="1122949.GCA_000378725_01702"/>
<dbReference type="InterPro" id="IPR023214">
    <property type="entry name" value="HAD_sf"/>
</dbReference>
<keyword evidence="1" id="KW-0812">Transmembrane</keyword>
<protein>
    <submittedName>
        <fullName evidence="2">HAD hydrolase, family IB</fullName>
    </submittedName>
</protein>
<dbReference type="Proteomes" id="UP000255517">
    <property type="component" value="Unassembled WGS sequence"/>
</dbReference>
<dbReference type="Gene3D" id="3.40.50.1000">
    <property type="entry name" value="HAD superfamily/HAD-like"/>
    <property type="match status" value="1"/>
</dbReference>
<keyword evidence="1" id="KW-0472">Membrane</keyword>
<dbReference type="GO" id="GO:0016787">
    <property type="term" value="F:hydrolase activity"/>
    <property type="evidence" value="ECO:0007669"/>
    <property type="project" value="UniProtKB-KW"/>
</dbReference>
<sequence length="210" mass="25117">MTRKIAFFDFDDTLVDCQSITILWKFAIKKQPYLIIYLFVQLLIGIIKYIFTFNFSHIKTSMVSLLKFLSEEDLKFFANNILYPKYFYRDGIKKLEKFGDDYLKFLVSASPLNYMKYFKEILSFDYIIATELDENFQVKSKNNSGHQKVLNINKYLDELNIKIDYENSYCYTDNYKADRFMANLVANKFLINSKLKVSGFKNLYWKKTLR</sequence>
<feature type="transmembrane region" description="Helical" evidence="1">
    <location>
        <begin position="33"/>
        <end position="51"/>
    </location>
</feature>
<proteinExistence type="predicted"/>
<keyword evidence="2" id="KW-0378">Hydrolase</keyword>
<evidence type="ECO:0000313" key="2">
    <source>
        <dbReference type="EMBL" id="SUB57763.1"/>
    </source>
</evidence>
<dbReference type="SUPFAM" id="SSF56784">
    <property type="entry name" value="HAD-like"/>
    <property type="match status" value="1"/>
</dbReference>
<organism evidence="2 3">
    <name type="scientific">Peptoniphilus lacrimalis</name>
    <dbReference type="NCBI Taxonomy" id="33031"/>
    <lineage>
        <taxon>Bacteria</taxon>
        <taxon>Bacillati</taxon>
        <taxon>Bacillota</taxon>
        <taxon>Tissierellia</taxon>
        <taxon>Tissierellales</taxon>
        <taxon>Peptoniphilaceae</taxon>
        <taxon>Peptoniphilus</taxon>
    </lineage>
</organism>
<dbReference type="OrthoDB" id="9794212at2"/>
<dbReference type="RefSeq" id="WP_019035310.1">
    <property type="nucleotide sequence ID" value="NZ_UGSZ01000001.1"/>
</dbReference>
<name>A0A379C692_9FIRM</name>
<gene>
    <name evidence="2" type="ORF">NCTC13149_01620</name>
</gene>
<dbReference type="AlphaFoldDB" id="A0A379C692"/>
<evidence type="ECO:0000313" key="3">
    <source>
        <dbReference type="Proteomes" id="UP000255517"/>
    </source>
</evidence>
<evidence type="ECO:0000256" key="1">
    <source>
        <dbReference type="SAM" id="Phobius"/>
    </source>
</evidence>
<dbReference type="Pfam" id="PF12710">
    <property type="entry name" value="HAD"/>
    <property type="match status" value="1"/>
</dbReference>
<dbReference type="EMBL" id="UGSZ01000001">
    <property type="protein sequence ID" value="SUB57763.1"/>
    <property type="molecule type" value="Genomic_DNA"/>
</dbReference>
<dbReference type="InterPro" id="IPR036412">
    <property type="entry name" value="HAD-like_sf"/>
</dbReference>
<reference evidence="2 3" key="1">
    <citation type="submission" date="2018-06" db="EMBL/GenBank/DDBJ databases">
        <authorList>
            <consortium name="Pathogen Informatics"/>
            <person name="Doyle S."/>
        </authorList>
    </citation>
    <scope>NUCLEOTIDE SEQUENCE [LARGE SCALE GENOMIC DNA]</scope>
    <source>
        <strain evidence="2 3">NCTC13149</strain>
    </source>
</reference>